<feature type="domain" description="DUF2172" evidence="2">
    <location>
        <begin position="71"/>
        <end position="162"/>
    </location>
</feature>
<dbReference type="Pfam" id="PF09940">
    <property type="entry name" value="DUF2172"/>
    <property type="match status" value="1"/>
</dbReference>
<dbReference type="InterPro" id="IPR036388">
    <property type="entry name" value="WH-like_DNA-bd_sf"/>
</dbReference>
<keyword evidence="1" id="KW-0862">Zinc</keyword>
<feature type="binding site" evidence="1">
    <location>
        <position position="191"/>
    </location>
    <ligand>
        <name>Zn(2+)</name>
        <dbReference type="ChEBI" id="CHEBI:29105"/>
    </ligand>
</feature>
<dbReference type="EMBL" id="JAECZA010000078">
    <property type="protein sequence ID" value="MBH8574551.1"/>
    <property type="molecule type" value="Genomic_DNA"/>
</dbReference>
<dbReference type="InterPro" id="IPR032622">
    <property type="entry name" value="UCP01524_HTH"/>
</dbReference>
<protein>
    <submittedName>
        <fullName evidence="5">DUF4910 domain-containing protein</fullName>
    </submittedName>
</protein>
<keyword evidence="6" id="KW-1185">Reference proteome</keyword>
<dbReference type="PIRSF" id="PIRSF015244">
    <property type="entry name" value="UCP015244"/>
    <property type="match status" value="1"/>
</dbReference>
<dbReference type="InterPro" id="IPR032589">
    <property type="entry name" value="DUF4910"/>
</dbReference>
<dbReference type="AlphaFoldDB" id="A0A8J7I7E6"/>
<gene>
    <name evidence="5" type="ORF">I8752_16275</name>
</gene>
<feature type="domain" description="UCP01524 winged helix-turn-helix" evidence="3">
    <location>
        <begin position="360"/>
        <end position="435"/>
    </location>
</feature>
<dbReference type="Pfam" id="PF16254">
    <property type="entry name" value="DUF4910"/>
    <property type="match status" value="1"/>
</dbReference>
<sequence>MNKNIDINTNISVNDISYKMYQLISELFPICRSITGDGLRKTLYILQKHIPLAIHDIPSGTEVFDWTIPKEWNIKDAFIKNSQGKKIINFQNSNLHVVNYSVKINEKMPLPDLKEHLFTLPDCPDWIPYRTSYYKENWGFCLSHNQLLELKDEEYEVFIDSSLENGHLTYGEYYIKGEKADEVLISCHICHPSLCNDNLSGIALAAFLAKHLSQLSLSYSYRFIFIPGTIGSITWLALNEANVDKIKHGLVITCVGDSGKSHYKKSRRGNAEIDKAVTHVLKSSGQDYEIMEFSPYGYDERQFCSPGFNLPVGCFMRSPHGTYPQYHTSADNLELVQPQYLADSLSKVLSVLNIIENNKKYLNQNPKCEPQLGKRGLYSAIGGQTDTKKNEMAMLWVLNLSDGNHTLLDIAEKSGLEFDIIKKTADTLLDFNLLKACLE</sequence>
<evidence type="ECO:0000256" key="1">
    <source>
        <dbReference type="PIRSR" id="PIRSR015244-50"/>
    </source>
</evidence>
<evidence type="ECO:0000259" key="4">
    <source>
        <dbReference type="Pfam" id="PF16254"/>
    </source>
</evidence>
<organism evidence="5 6">
    <name type="scientific">Dendronalium phyllosphericum CENA369</name>
    <dbReference type="NCBI Taxonomy" id="1725256"/>
    <lineage>
        <taxon>Bacteria</taxon>
        <taxon>Bacillati</taxon>
        <taxon>Cyanobacteriota</taxon>
        <taxon>Cyanophyceae</taxon>
        <taxon>Nostocales</taxon>
        <taxon>Nostocaceae</taxon>
        <taxon>Dendronalium</taxon>
        <taxon>Dendronalium phyllosphericum</taxon>
    </lineage>
</organism>
<name>A0A8J7I7E6_9NOST</name>
<evidence type="ECO:0000313" key="6">
    <source>
        <dbReference type="Proteomes" id="UP000662314"/>
    </source>
</evidence>
<evidence type="ECO:0000259" key="3">
    <source>
        <dbReference type="Pfam" id="PF16221"/>
    </source>
</evidence>
<keyword evidence="1" id="KW-0479">Metal-binding</keyword>
<comment type="caution">
    <text evidence="5">The sequence shown here is derived from an EMBL/GenBank/DDBJ whole genome shotgun (WGS) entry which is preliminary data.</text>
</comment>
<dbReference type="Pfam" id="PF16221">
    <property type="entry name" value="HTH_47"/>
    <property type="match status" value="1"/>
</dbReference>
<dbReference type="Gene3D" id="3.40.630.10">
    <property type="entry name" value="Zn peptidases"/>
    <property type="match status" value="1"/>
</dbReference>
<comment type="cofactor">
    <cofactor evidence="1">
        <name>Zn(2+)</name>
        <dbReference type="ChEBI" id="CHEBI:29105"/>
    </cofactor>
    <text evidence="1">Binds 1 zinc ion per subunit.</text>
</comment>
<evidence type="ECO:0000313" key="5">
    <source>
        <dbReference type="EMBL" id="MBH8574551.1"/>
    </source>
</evidence>
<dbReference type="SUPFAM" id="SSF53187">
    <property type="entry name" value="Zn-dependent exopeptidases"/>
    <property type="match status" value="1"/>
</dbReference>
<dbReference type="GO" id="GO:0046872">
    <property type="term" value="F:metal ion binding"/>
    <property type="evidence" value="ECO:0007669"/>
    <property type="project" value="UniProtKB-KW"/>
</dbReference>
<evidence type="ECO:0000259" key="2">
    <source>
        <dbReference type="Pfam" id="PF09940"/>
    </source>
</evidence>
<dbReference type="InterPro" id="IPR032610">
    <property type="entry name" value="DUF2172"/>
</dbReference>
<dbReference type="Gene3D" id="3.50.30.90">
    <property type="match status" value="1"/>
</dbReference>
<feature type="binding site" evidence="1">
    <location>
        <position position="197"/>
    </location>
    <ligand>
        <name>Zn(2+)</name>
        <dbReference type="ChEBI" id="CHEBI:29105"/>
    </ligand>
</feature>
<dbReference type="Proteomes" id="UP000662314">
    <property type="component" value="Unassembled WGS sequence"/>
</dbReference>
<feature type="domain" description="DUF4910" evidence="4">
    <location>
        <begin position="21"/>
        <end position="358"/>
    </location>
</feature>
<feature type="binding site" evidence="1">
    <location>
        <position position="327"/>
    </location>
    <ligand>
        <name>Zn(2+)</name>
        <dbReference type="ChEBI" id="CHEBI:29105"/>
    </ligand>
</feature>
<dbReference type="CDD" id="cd05644">
    <property type="entry name" value="M28_like"/>
    <property type="match status" value="1"/>
</dbReference>
<dbReference type="InterPro" id="IPR012353">
    <property type="entry name" value="UCP015244"/>
</dbReference>
<proteinExistence type="predicted"/>
<accession>A0A8J7I7E6</accession>
<reference evidence="5 6" key="1">
    <citation type="journal article" date="2021" name="Int. J. Syst. Evol. Microbiol.">
        <title>Amazonocrinis nigriterrae gen. nov., sp. nov., Atlanticothrix silvestris gen. nov., sp. nov. and Dendronalium phyllosphericum gen. nov., sp. nov., nostocacean cyanobacteria from Brazilian environments.</title>
        <authorList>
            <person name="Alvarenga D.O."/>
            <person name="Andreote A.P.D."/>
            <person name="Branco L.H.Z."/>
            <person name="Delbaje E."/>
            <person name="Cruz R.B."/>
            <person name="Varani A.M."/>
            <person name="Fiore M.F."/>
        </authorList>
    </citation>
    <scope>NUCLEOTIDE SEQUENCE [LARGE SCALE GENOMIC DNA]</scope>
    <source>
        <strain evidence="5 6">CENA369</strain>
    </source>
</reference>
<dbReference type="RefSeq" id="WP_214433359.1">
    <property type="nucleotide sequence ID" value="NZ_CAWPUQ010000315.1"/>
</dbReference>
<dbReference type="Gene3D" id="1.10.10.10">
    <property type="entry name" value="Winged helix-like DNA-binding domain superfamily/Winged helix DNA-binding domain"/>
    <property type="match status" value="1"/>
</dbReference>